<accession>A0A831QNK9</accession>
<proteinExistence type="predicted"/>
<organism evidence="1">
    <name type="scientific">Pricia antarctica</name>
    <dbReference type="NCBI Taxonomy" id="641691"/>
    <lineage>
        <taxon>Bacteria</taxon>
        <taxon>Pseudomonadati</taxon>
        <taxon>Bacteroidota</taxon>
        <taxon>Flavobacteriia</taxon>
        <taxon>Flavobacteriales</taxon>
        <taxon>Flavobacteriaceae</taxon>
        <taxon>Pricia</taxon>
    </lineage>
</organism>
<dbReference type="SUPFAM" id="SSF141571">
    <property type="entry name" value="Pentapeptide repeat-like"/>
    <property type="match status" value="1"/>
</dbReference>
<gene>
    <name evidence="1" type="ORF">ENH87_11145</name>
</gene>
<sequence>MNHAELQEILKKHKKWFADEKDGKRADLQGADLRKADLQGADLRKADLQGAYLQGADLQRADLQEAYLRGADLQGADLRKAYLQGADLQGAYLRGADLQGAYLQGADLQGAYLRGAYLQGADLQGAYLQGAEIFYRPDLDLIQNVNGTIRAWKYLKDGRSPYQNKEYVTDKEYETRDYDTNPFVNCGKGLNVATLSWCYNDSINKNGITFIEVEFDAKDIVCIPYTTDGKFRVKKLKVLKKYTKKHVENLLKIKEEP</sequence>
<name>A0A831QNK9_9FLAO</name>
<dbReference type="InterPro" id="IPR051082">
    <property type="entry name" value="Pentapeptide-BTB/POZ_domain"/>
</dbReference>
<evidence type="ECO:0000313" key="1">
    <source>
        <dbReference type="EMBL" id="HEA21463.1"/>
    </source>
</evidence>
<dbReference type="EMBL" id="DRGL01000039">
    <property type="protein sequence ID" value="HEA21463.1"/>
    <property type="molecule type" value="Genomic_DNA"/>
</dbReference>
<dbReference type="Pfam" id="PF00805">
    <property type="entry name" value="Pentapeptide"/>
    <property type="match status" value="2"/>
</dbReference>
<dbReference type="Gene3D" id="2.160.20.80">
    <property type="entry name" value="E3 ubiquitin-protein ligase SopA"/>
    <property type="match status" value="1"/>
</dbReference>
<dbReference type="PANTHER" id="PTHR14136">
    <property type="entry name" value="BTB_POZ DOMAIN-CONTAINING PROTEIN KCTD9"/>
    <property type="match status" value="1"/>
</dbReference>
<reference evidence="1" key="1">
    <citation type="journal article" date="2020" name="mSystems">
        <title>Genome- and Community-Level Interaction Insights into Carbon Utilization and Element Cycling Functions of Hydrothermarchaeota in Hydrothermal Sediment.</title>
        <authorList>
            <person name="Zhou Z."/>
            <person name="Liu Y."/>
            <person name="Xu W."/>
            <person name="Pan J."/>
            <person name="Luo Z.H."/>
            <person name="Li M."/>
        </authorList>
    </citation>
    <scope>NUCLEOTIDE SEQUENCE [LARGE SCALE GENOMIC DNA]</scope>
    <source>
        <strain evidence="1">HyVt-345</strain>
    </source>
</reference>
<dbReference type="InterPro" id="IPR001646">
    <property type="entry name" value="5peptide_repeat"/>
</dbReference>
<dbReference type="Proteomes" id="UP000886191">
    <property type="component" value="Unassembled WGS sequence"/>
</dbReference>
<protein>
    <submittedName>
        <fullName evidence="1">Pentapeptide repeat-containing protein</fullName>
    </submittedName>
</protein>
<comment type="caution">
    <text evidence="1">The sequence shown here is derived from an EMBL/GenBank/DDBJ whole genome shotgun (WGS) entry which is preliminary data.</text>
</comment>
<dbReference type="AlphaFoldDB" id="A0A831QNK9"/>
<dbReference type="PANTHER" id="PTHR14136:SF17">
    <property type="entry name" value="BTB_POZ DOMAIN-CONTAINING PROTEIN KCTD9"/>
    <property type="match status" value="1"/>
</dbReference>